<dbReference type="Proteomes" id="UP001501725">
    <property type="component" value="Unassembled WGS sequence"/>
</dbReference>
<organism evidence="1 2">
    <name type="scientific">Flaviaesturariibacter amylovorans</name>
    <dbReference type="NCBI Taxonomy" id="1084520"/>
    <lineage>
        <taxon>Bacteria</taxon>
        <taxon>Pseudomonadati</taxon>
        <taxon>Bacteroidota</taxon>
        <taxon>Chitinophagia</taxon>
        <taxon>Chitinophagales</taxon>
        <taxon>Chitinophagaceae</taxon>
        <taxon>Flaviaestuariibacter</taxon>
    </lineage>
</organism>
<protein>
    <submittedName>
        <fullName evidence="1">Molybdate metabolism regulator</fullName>
    </submittedName>
</protein>
<gene>
    <name evidence="1" type="ORF">GCM10023184_03960</name>
</gene>
<sequence length="169" mass="19344">MFEDDDIDEIALANAHPTAQKLMKDEFFYSVVDDSAPFGNDDGWDVLYSLKEWLPDNEGTSKKEFIDSKLSEWDYPAFNYLTTDIEDAKAFVRSSEIGLRLLMGIDQAIIATAFGQLYLEGKIDEDLSAFAETVINRQSYKELIELWGEHGPNREMKLQKMLHVLHAAR</sequence>
<keyword evidence="2" id="KW-1185">Reference proteome</keyword>
<dbReference type="RefSeq" id="WP_345252962.1">
    <property type="nucleotide sequence ID" value="NZ_BAABGY010000001.1"/>
</dbReference>
<proteinExistence type="predicted"/>
<dbReference type="EMBL" id="BAABGY010000001">
    <property type="protein sequence ID" value="GAA4319284.1"/>
    <property type="molecule type" value="Genomic_DNA"/>
</dbReference>
<name>A0ABP8G870_9BACT</name>
<accession>A0ABP8G870</accession>
<evidence type="ECO:0000313" key="2">
    <source>
        <dbReference type="Proteomes" id="UP001501725"/>
    </source>
</evidence>
<reference evidence="2" key="1">
    <citation type="journal article" date="2019" name="Int. J. Syst. Evol. Microbiol.">
        <title>The Global Catalogue of Microorganisms (GCM) 10K type strain sequencing project: providing services to taxonomists for standard genome sequencing and annotation.</title>
        <authorList>
            <consortium name="The Broad Institute Genomics Platform"/>
            <consortium name="The Broad Institute Genome Sequencing Center for Infectious Disease"/>
            <person name="Wu L."/>
            <person name="Ma J."/>
        </authorList>
    </citation>
    <scope>NUCLEOTIDE SEQUENCE [LARGE SCALE GENOMIC DNA]</scope>
    <source>
        <strain evidence="2">JCM 17919</strain>
    </source>
</reference>
<evidence type="ECO:0000313" key="1">
    <source>
        <dbReference type="EMBL" id="GAA4319284.1"/>
    </source>
</evidence>
<comment type="caution">
    <text evidence="1">The sequence shown here is derived from an EMBL/GenBank/DDBJ whole genome shotgun (WGS) entry which is preliminary data.</text>
</comment>